<gene>
    <name evidence="1" type="ORF">E0486_02625</name>
</gene>
<keyword evidence="2" id="KW-1185">Reference proteome</keyword>
<accession>A0A4R4E9L5</accession>
<dbReference type="EMBL" id="SKFH01000002">
    <property type="protein sequence ID" value="TCZ74538.1"/>
    <property type="molecule type" value="Genomic_DNA"/>
</dbReference>
<evidence type="ECO:0000313" key="1">
    <source>
        <dbReference type="EMBL" id="TCZ74538.1"/>
    </source>
</evidence>
<name>A0A4R4E9L5_9BACT</name>
<comment type="caution">
    <text evidence="1">The sequence shown here is derived from an EMBL/GenBank/DDBJ whole genome shotgun (WGS) entry which is preliminary data.</text>
</comment>
<evidence type="ECO:0000313" key="2">
    <source>
        <dbReference type="Proteomes" id="UP000295164"/>
    </source>
</evidence>
<dbReference type="InterPro" id="IPR046228">
    <property type="entry name" value="DUF6261"/>
</dbReference>
<dbReference type="AlphaFoldDB" id="A0A4R4E9L5"/>
<dbReference type="Proteomes" id="UP000295164">
    <property type="component" value="Unassembled WGS sequence"/>
</dbReference>
<dbReference type="RefSeq" id="WP_131850583.1">
    <property type="nucleotide sequence ID" value="NZ_SKFH01000002.1"/>
</dbReference>
<organism evidence="1 2">
    <name type="scientific">Flaviaesturariibacter aridisoli</name>
    <dbReference type="NCBI Taxonomy" id="2545761"/>
    <lineage>
        <taxon>Bacteria</taxon>
        <taxon>Pseudomonadati</taxon>
        <taxon>Bacteroidota</taxon>
        <taxon>Chitinophagia</taxon>
        <taxon>Chitinophagales</taxon>
        <taxon>Chitinophagaceae</taxon>
        <taxon>Flaviaestuariibacter</taxon>
    </lineage>
</organism>
<proteinExistence type="predicted"/>
<dbReference type="OrthoDB" id="1150508at2"/>
<dbReference type="Pfam" id="PF19775">
    <property type="entry name" value="DUF6261"/>
    <property type="match status" value="1"/>
</dbReference>
<sequence>MNAFRKSRTGTWPNATFLGFFEGANVLVEKCMNGLTNTPDAFAEPYAAFRERLVRLGGYFKLGASSLSGQLQRVDAHRDGQYNGLRAGLRMYTYHEDAEVAAAATLVEANMDLYGTDLTRQSYMNETVAISNLLKDWRDKPELAGALRALPALESFRARLERDNSEFHELYLKRVAENASAPEGNTGDAQAEVIKAYELVLRKIAGFMEVSADPSPWMKLQKELDTLWEQYANAEAIRMGKAAAAAERNTVPGS</sequence>
<protein>
    <submittedName>
        <fullName evidence="1">Uncharacterized protein</fullName>
    </submittedName>
</protein>
<reference evidence="1 2" key="1">
    <citation type="submission" date="2019-03" db="EMBL/GenBank/DDBJ databases">
        <authorList>
            <person name="Kim M.K.M."/>
        </authorList>
    </citation>
    <scope>NUCLEOTIDE SEQUENCE [LARGE SCALE GENOMIC DNA]</scope>
    <source>
        <strain evidence="1 2">17J68-15</strain>
    </source>
</reference>